<evidence type="ECO:0000313" key="1">
    <source>
        <dbReference type="EMBL" id="ACK66673.1"/>
    </source>
</evidence>
<protein>
    <submittedName>
        <fullName evidence="1">Uncharacterized protein</fullName>
    </submittedName>
</protein>
<sequence length="51" mass="5440">MDRMIHQLAVLATGTCIGITLFSFVFSTDKVAKVPLSSSPLTEVIVETSAN</sequence>
<accession>B7K517</accession>
<proteinExistence type="predicted"/>
<gene>
    <name evidence="1" type="ordered locus">PCC8801_2672</name>
</gene>
<reference evidence="2" key="1">
    <citation type="journal article" date="2011" name="MBio">
        <title>Novel metabolic attributes of the genus Cyanothece, comprising a group of unicellular nitrogen-fixing Cyanobacteria.</title>
        <authorList>
            <person name="Bandyopadhyay A."/>
            <person name="Elvitigala T."/>
            <person name="Welsh E."/>
            <person name="Stockel J."/>
            <person name="Liberton M."/>
            <person name="Min H."/>
            <person name="Sherman L.A."/>
            <person name="Pakrasi H.B."/>
        </authorList>
    </citation>
    <scope>NUCLEOTIDE SEQUENCE [LARGE SCALE GENOMIC DNA]</scope>
    <source>
        <strain evidence="2">PCC 8801</strain>
    </source>
</reference>
<name>B7K517_RIPO1</name>
<dbReference type="AlphaFoldDB" id="B7K517"/>
<organism evidence="1 2">
    <name type="scientific">Rippkaea orientalis (strain PCC 8801 / RF-1)</name>
    <name type="common">Cyanothece sp. (strain PCC 8801)</name>
    <dbReference type="NCBI Taxonomy" id="41431"/>
    <lineage>
        <taxon>Bacteria</taxon>
        <taxon>Bacillati</taxon>
        <taxon>Cyanobacteriota</taxon>
        <taxon>Cyanophyceae</taxon>
        <taxon>Oscillatoriophycideae</taxon>
        <taxon>Chroococcales</taxon>
        <taxon>Aphanothecaceae</taxon>
        <taxon>Rippkaea</taxon>
        <taxon>Rippkaea orientalis</taxon>
    </lineage>
</organism>
<dbReference type="KEGG" id="cyp:PCC8801_2672"/>
<dbReference type="HOGENOM" id="CLU_3097956_0_0_3"/>
<dbReference type="EMBL" id="CP001287">
    <property type="protein sequence ID" value="ACK66673.1"/>
    <property type="molecule type" value="Genomic_DNA"/>
</dbReference>
<dbReference type="Proteomes" id="UP000008204">
    <property type="component" value="Chromosome"/>
</dbReference>
<evidence type="ECO:0000313" key="2">
    <source>
        <dbReference type="Proteomes" id="UP000008204"/>
    </source>
</evidence>
<keyword evidence="2" id="KW-1185">Reference proteome</keyword>